<dbReference type="EC" id="3.1.1.-" evidence="4"/>
<keyword evidence="7" id="KW-1185">Reference proteome</keyword>
<feature type="active site" description="Charge relay system" evidence="3">
    <location>
        <position position="400"/>
    </location>
</feature>
<evidence type="ECO:0000313" key="7">
    <source>
        <dbReference type="Proteomes" id="UP000054321"/>
    </source>
</evidence>
<organism evidence="6 7">
    <name type="scientific">Oidiodendron maius (strain Zn)</name>
    <dbReference type="NCBI Taxonomy" id="913774"/>
    <lineage>
        <taxon>Eukaryota</taxon>
        <taxon>Fungi</taxon>
        <taxon>Dikarya</taxon>
        <taxon>Ascomycota</taxon>
        <taxon>Pezizomycotina</taxon>
        <taxon>Leotiomycetes</taxon>
        <taxon>Leotiomycetes incertae sedis</taxon>
        <taxon>Myxotrichaceae</taxon>
        <taxon>Oidiodendron</taxon>
    </lineage>
</organism>
<feature type="active site" description="Acyl-ester intermediate" evidence="3">
    <location>
        <position position="181"/>
    </location>
</feature>
<evidence type="ECO:0000256" key="1">
    <source>
        <dbReference type="ARBA" id="ARBA00005964"/>
    </source>
</evidence>
<sequence length="493" mass="54575">MSRISVSEGLLQGLSKDGVLKFLGIPYASPPTAERRWCSPLPAAPWSGVRLATNFGPICPQTIGACFNVRQPTQSEDCLYLNVWTRRCDALAKRPVMVWIHGGGFFGGAGSEDGYDGSHLALRDVVLVTFNYRLGAFGFLAHPEVGANFGIEDQIAALRWVQANIISFGGDPGKVTVFGESAGAHSIRTLMSCPGAHGLFHRVILESAGFGDPAIFPSQSFDRTWQASETLFNRLDTHDLSKLRAIPTDVIRDASHELCGVPPPPGRIHTPANLIWRPVVDGKIVQEGFPGWPSNVPVMMGCVENEARYFLKPSGSYNNDVLEKLAHNLYGHMSSRALEYLESLDLTLYERIDKLFTTAIFSEPALHSARKFAALGYSVYHFHFNRCAPGARLTNDLVKHTSEIRYIFGTLTEDRGHDHVDEEISQLMQSAWISFALNGLPTSLDGHEWPVYREAEPLTAWIENDLTIRPFPNTDLISLLNLLRLSVCEQENV</sequence>
<dbReference type="HOGENOM" id="CLU_006586_16_3_1"/>
<dbReference type="PRINTS" id="PR00878">
    <property type="entry name" value="CHOLNESTRASE"/>
</dbReference>
<dbReference type="PROSITE" id="PS00122">
    <property type="entry name" value="CARBOXYLESTERASE_B_1"/>
    <property type="match status" value="1"/>
</dbReference>
<evidence type="ECO:0000259" key="5">
    <source>
        <dbReference type="Pfam" id="PF00135"/>
    </source>
</evidence>
<dbReference type="STRING" id="913774.A0A0C3CWY8"/>
<dbReference type="Gene3D" id="3.40.50.1820">
    <property type="entry name" value="alpha/beta hydrolase"/>
    <property type="match status" value="1"/>
</dbReference>
<dbReference type="InterPro" id="IPR000997">
    <property type="entry name" value="Cholinesterase"/>
</dbReference>
<proteinExistence type="inferred from homology"/>
<accession>A0A0C3CWY8</accession>
<dbReference type="SUPFAM" id="SSF53474">
    <property type="entry name" value="alpha/beta-Hydrolases"/>
    <property type="match status" value="1"/>
</dbReference>
<reference evidence="6 7" key="1">
    <citation type="submission" date="2014-04" db="EMBL/GenBank/DDBJ databases">
        <authorList>
            <consortium name="DOE Joint Genome Institute"/>
            <person name="Kuo A."/>
            <person name="Martino E."/>
            <person name="Perotto S."/>
            <person name="Kohler A."/>
            <person name="Nagy L.G."/>
            <person name="Floudas D."/>
            <person name="Copeland A."/>
            <person name="Barry K.W."/>
            <person name="Cichocki N."/>
            <person name="Veneault-Fourrey C."/>
            <person name="LaButti K."/>
            <person name="Lindquist E.A."/>
            <person name="Lipzen A."/>
            <person name="Lundell T."/>
            <person name="Morin E."/>
            <person name="Murat C."/>
            <person name="Sun H."/>
            <person name="Tunlid A."/>
            <person name="Henrissat B."/>
            <person name="Grigoriev I.V."/>
            <person name="Hibbett D.S."/>
            <person name="Martin F."/>
            <person name="Nordberg H.P."/>
            <person name="Cantor M.N."/>
            <person name="Hua S.X."/>
        </authorList>
    </citation>
    <scope>NUCLEOTIDE SEQUENCE [LARGE SCALE GENOMIC DNA]</scope>
    <source>
        <strain evidence="6 7">Zn</strain>
    </source>
</reference>
<dbReference type="PROSITE" id="PS00941">
    <property type="entry name" value="CARBOXYLESTERASE_B_2"/>
    <property type="match status" value="1"/>
</dbReference>
<feature type="domain" description="Carboxylesterase type B" evidence="5">
    <location>
        <begin position="4"/>
        <end position="459"/>
    </location>
</feature>
<dbReference type="InterPro" id="IPR002018">
    <property type="entry name" value="CarbesteraseB"/>
</dbReference>
<evidence type="ECO:0000256" key="2">
    <source>
        <dbReference type="ARBA" id="ARBA00022801"/>
    </source>
</evidence>
<evidence type="ECO:0000256" key="4">
    <source>
        <dbReference type="RuleBase" id="RU361235"/>
    </source>
</evidence>
<dbReference type="GO" id="GO:0004104">
    <property type="term" value="F:cholinesterase activity"/>
    <property type="evidence" value="ECO:0007669"/>
    <property type="project" value="InterPro"/>
</dbReference>
<dbReference type="InterPro" id="IPR019826">
    <property type="entry name" value="Carboxylesterase_B_AS"/>
</dbReference>
<evidence type="ECO:0000256" key="3">
    <source>
        <dbReference type="PIRSR" id="PIRSR600997-1"/>
    </source>
</evidence>
<dbReference type="InterPro" id="IPR050309">
    <property type="entry name" value="Type-B_Carboxylest/Lipase"/>
</dbReference>
<feature type="active site" description="Charge relay system" evidence="3">
    <location>
        <position position="306"/>
    </location>
</feature>
<keyword evidence="2 4" id="KW-0378">Hydrolase</keyword>
<reference evidence="7" key="2">
    <citation type="submission" date="2015-01" db="EMBL/GenBank/DDBJ databases">
        <title>Evolutionary Origins and Diversification of the Mycorrhizal Mutualists.</title>
        <authorList>
            <consortium name="DOE Joint Genome Institute"/>
            <consortium name="Mycorrhizal Genomics Consortium"/>
            <person name="Kohler A."/>
            <person name="Kuo A."/>
            <person name="Nagy L.G."/>
            <person name="Floudas D."/>
            <person name="Copeland A."/>
            <person name="Barry K.W."/>
            <person name="Cichocki N."/>
            <person name="Veneault-Fourrey C."/>
            <person name="LaButti K."/>
            <person name="Lindquist E.A."/>
            <person name="Lipzen A."/>
            <person name="Lundell T."/>
            <person name="Morin E."/>
            <person name="Murat C."/>
            <person name="Riley R."/>
            <person name="Ohm R."/>
            <person name="Sun H."/>
            <person name="Tunlid A."/>
            <person name="Henrissat B."/>
            <person name="Grigoriev I.V."/>
            <person name="Hibbett D.S."/>
            <person name="Martin F."/>
        </authorList>
    </citation>
    <scope>NUCLEOTIDE SEQUENCE [LARGE SCALE GENOMIC DNA]</scope>
    <source>
        <strain evidence="7">Zn</strain>
    </source>
</reference>
<dbReference type="AlphaFoldDB" id="A0A0C3CWY8"/>
<gene>
    <name evidence="6" type="ORF">OIDMADRAFT_61040</name>
</gene>
<comment type="similarity">
    <text evidence="1 4">Belongs to the type-B carboxylesterase/lipase family.</text>
</comment>
<dbReference type="EMBL" id="KN832891">
    <property type="protein sequence ID" value="KIM94207.1"/>
    <property type="molecule type" value="Genomic_DNA"/>
</dbReference>
<dbReference type="InterPro" id="IPR029058">
    <property type="entry name" value="AB_hydrolase_fold"/>
</dbReference>
<dbReference type="ESTHER" id="9pezi-a0a0c3cwy8">
    <property type="family name" value="Fungal_carboxylesterase_lipase"/>
</dbReference>
<dbReference type="InParanoid" id="A0A0C3CWY8"/>
<dbReference type="OrthoDB" id="408631at2759"/>
<dbReference type="Pfam" id="PF00135">
    <property type="entry name" value="COesterase"/>
    <property type="match status" value="1"/>
</dbReference>
<dbReference type="Proteomes" id="UP000054321">
    <property type="component" value="Unassembled WGS sequence"/>
</dbReference>
<protein>
    <recommendedName>
        <fullName evidence="4">Carboxylic ester hydrolase</fullName>
        <ecNumber evidence="4">3.1.1.-</ecNumber>
    </recommendedName>
</protein>
<dbReference type="PANTHER" id="PTHR11559">
    <property type="entry name" value="CARBOXYLESTERASE"/>
    <property type="match status" value="1"/>
</dbReference>
<dbReference type="InterPro" id="IPR019819">
    <property type="entry name" value="Carboxylesterase_B_CS"/>
</dbReference>
<evidence type="ECO:0000313" key="6">
    <source>
        <dbReference type="EMBL" id="KIM94207.1"/>
    </source>
</evidence>
<name>A0A0C3CWY8_OIDMZ</name>